<accession>A0A9W5N051</accession>
<dbReference type="SUPFAM" id="SSF53474">
    <property type="entry name" value="alpha/beta-Hydrolases"/>
    <property type="match status" value="1"/>
</dbReference>
<gene>
    <name evidence="1" type="ORF">NEISUBOT_03761</name>
</gene>
<dbReference type="EMBL" id="ACEO02000002">
    <property type="protein sequence ID" value="EFC52925.1"/>
    <property type="molecule type" value="Genomic_DNA"/>
</dbReference>
<dbReference type="Gene3D" id="3.40.50.1820">
    <property type="entry name" value="alpha/beta hydrolase"/>
    <property type="match status" value="1"/>
</dbReference>
<dbReference type="GO" id="GO:0016787">
    <property type="term" value="F:hydrolase activity"/>
    <property type="evidence" value="ECO:0007669"/>
    <property type="project" value="InterPro"/>
</dbReference>
<dbReference type="PANTHER" id="PTHR15394">
    <property type="entry name" value="SERINE HYDROLASE RBBP9"/>
    <property type="match status" value="1"/>
</dbReference>
<proteinExistence type="predicted"/>
<dbReference type="Pfam" id="PF06821">
    <property type="entry name" value="Ser_hydrolase"/>
    <property type="match status" value="1"/>
</dbReference>
<dbReference type="InterPro" id="IPR029058">
    <property type="entry name" value="AB_hydrolase_fold"/>
</dbReference>
<evidence type="ECO:0008006" key="3">
    <source>
        <dbReference type="Google" id="ProtNLM"/>
    </source>
</evidence>
<dbReference type="RefSeq" id="WP_004519459.1">
    <property type="nucleotide sequence ID" value="NZ_ACEO02000002.1"/>
</dbReference>
<name>A0A9W5N051_NEISU</name>
<evidence type="ECO:0000313" key="1">
    <source>
        <dbReference type="EMBL" id="EFC52925.1"/>
    </source>
</evidence>
<comment type="caution">
    <text evidence="1">The sequence shown here is derived from an EMBL/GenBank/DDBJ whole genome shotgun (WGS) entry which is preliminary data.</text>
</comment>
<dbReference type="AlphaFoldDB" id="A0A9W5N051"/>
<dbReference type="Proteomes" id="UP000004621">
    <property type="component" value="Unassembled WGS sequence"/>
</dbReference>
<reference evidence="1 2" key="1">
    <citation type="submission" date="2010-01" db="EMBL/GenBank/DDBJ databases">
        <authorList>
            <person name="Weinstock G."/>
            <person name="Sodergren E."/>
            <person name="Clifton S."/>
            <person name="Fulton L."/>
            <person name="Fulton B."/>
            <person name="Courtney L."/>
            <person name="Fronick C."/>
            <person name="Harrison M."/>
            <person name="Strong C."/>
            <person name="Farmer C."/>
            <person name="Delahaunty K."/>
            <person name="Markovic C."/>
            <person name="Hall O."/>
            <person name="Minx P."/>
            <person name="Tomlinson C."/>
            <person name="Mitreva M."/>
            <person name="Nelson J."/>
            <person name="Hou S."/>
            <person name="Wollam A."/>
            <person name="Pepin K.H."/>
            <person name="Johnson M."/>
            <person name="Bhonagiri V."/>
            <person name="Nash W.E."/>
            <person name="Warren W."/>
            <person name="Chinwalla A."/>
            <person name="Mardis E.R."/>
            <person name="Wilson R.K."/>
        </authorList>
    </citation>
    <scope>NUCLEOTIDE SEQUENCE [LARGE SCALE GENOMIC DNA]</scope>
    <source>
        <strain evidence="1 2">NJ9703</strain>
    </source>
</reference>
<dbReference type="PANTHER" id="PTHR15394:SF3">
    <property type="entry name" value="SERINE HYDROLASE RBBP9"/>
    <property type="match status" value="1"/>
</dbReference>
<evidence type="ECO:0000313" key="2">
    <source>
        <dbReference type="Proteomes" id="UP000004621"/>
    </source>
</evidence>
<dbReference type="InterPro" id="IPR010662">
    <property type="entry name" value="RBBP9/YdeN"/>
</dbReference>
<organism evidence="1 2">
    <name type="scientific">Neisseria subflava NJ9703</name>
    <dbReference type="NCBI Taxonomy" id="546268"/>
    <lineage>
        <taxon>Bacteria</taxon>
        <taxon>Pseudomonadati</taxon>
        <taxon>Pseudomonadota</taxon>
        <taxon>Betaproteobacteria</taxon>
        <taxon>Neisseriales</taxon>
        <taxon>Neisseriaceae</taxon>
        <taxon>Neisseria</taxon>
    </lineage>
</organism>
<sequence>MNRRVYIVHGFEGNPHGNWFDWLCAQIKSTGAQAISLAMPNPDKPSTTSWQFTLDQHIGKPDAHTFLVGHSLGCITLLHFLSRQQPQKIGGLLLAAGFADTLPPLPALDAYIKAASPDFDILRKIDMPKHCLVSDNDTHVPPELTLDMAAKLKSPVTHIPEGGHLMASDGFTQLPQAWEALKPMLTE</sequence>
<protein>
    <recommendedName>
        <fullName evidence="3">Esterase</fullName>
    </recommendedName>
</protein>